<dbReference type="GO" id="GO:0009090">
    <property type="term" value="P:homoserine biosynthetic process"/>
    <property type="evidence" value="ECO:0007669"/>
    <property type="project" value="TreeGrafter"/>
</dbReference>
<comment type="pathway">
    <text evidence="3 15">Amino-acid biosynthesis; L-methionine biosynthesis via de novo pathway; L-homoserine from L-aspartate: step 1/3.</text>
</comment>
<dbReference type="InterPro" id="IPR001048">
    <property type="entry name" value="Asp/Glu/Uridylate_kinase"/>
</dbReference>
<evidence type="ECO:0000256" key="8">
    <source>
        <dbReference type="ARBA" id="ARBA00022777"/>
    </source>
</evidence>
<name>A0A1T4LAF2_9FIRM</name>
<dbReference type="UniPathway" id="UPA00034">
    <property type="reaction ID" value="UER00015"/>
</dbReference>
<evidence type="ECO:0000259" key="16">
    <source>
        <dbReference type="PROSITE" id="PS51671"/>
    </source>
</evidence>
<feature type="binding site" evidence="13">
    <location>
        <begin position="5"/>
        <end position="8"/>
    </location>
    <ligand>
        <name>ATP</name>
        <dbReference type="ChEBI" id="CHEBI:30616"/>
    </ligand>
</feature>
<proteinExistence type="inferred from homology"/>
<evidence type="ECO:0000256" key="9">
    <source>
        <dbReference type="ARBA" id="ARBA00022840"/>
    </source>
</evidence>
<accession>A0A1T4LAF2</accession>
<dbReference type="EC" id="2.7.2.4" evidence="14"/>
<comment type="function">
    <text evidence="1">Catalyzes the phosphorylation of the beta-carboxyl group of aspartic acid with ATP to yield 4-phospho-L-aspartate, which is involved in the branched biosynthetic pathway leading to the biosynthesis of amino acids threonine, isoleucine and methionine.</text>
</comment>
<dbReference type="Pfam" id="PF22468">
    <property type="entry name" value="ACT_9"/>
    <property type="match status" value="1"/>
</dbReference>
<dbReference type="InterPro" id="IPR018042">
    <property type="entry name" value="Aspartate_kinase_CS"/>
</dbReference>
<gene>
    <name evidence="17" type="ORF">SAMN02745191_0811</name>
</gene>
<dbReference type="UniPathway" id="UPA00051">
    <property type="reaction ID" value="UER00462"/>
</dbReference>
<dbReference type="InterPro" id="IPR045865">
    <property type="entry name" value="ACT-like_dom_sf"/>
</dbReference>
<dbReference type="UniPathway" id="UPA00050">
    <property type="reaction ID" value="UER00461"/>
</dbReference>
<comment type="catalytic activity">
    <reaction evidence="12 14">
        <text>L-aspartate + ATP = 4-phospho-L-aspartate + ADP</text>
        <dbReference type="Rhea" id="RHEA:23776"/>
        <dbReference type="ChEBI" id="CHEBI:29991"/>
        <dbReference type="ChEBI" id="CHEBI:30616"/>
        <dbReference type="ChEBI" id="CHEBI:57535"/>
        <dbReference type="ChEBI" id="CHEBI:456216"/>
        <dbReference type="EC" id="2.7.2.4"/>
    </reaction>
</comment>
<comment type="similarity">
    <text evidence="5 14">Belongs to the aspartokinase family.</text>
</comment>
<evidence type="ECO:0000256" key="1">
    <source>
        <dbReference type="ARBA" id="ARBA00003121"/>
    </source>
</evidence>
<dbReference type="PROSITE" id="PS51671">
    <property type="entry name" value="ACT"/>
    <property type="match status" value="2"/>
</dbReference>
<evidence type="ECO:0000313" key="18">
    <source>
        <dbReference type="Proteomes" id="UP000243297"/>
    </source>
</evidence>
<feature type="domain" description="ACT" evidence="16">
    <location>
        <begin position="300"/>
        <end position="370"/>
    </location>
</feature>
<keyword evidence="15" id="KW-0028">Amino-acid biosynthesis</keyword>
<dbReference type="GO" id="GO:0009089">
    <property type="term" value="P:lysine biosynthetic process via diaminopimelate"/>
    <property type="evidence" value="ECO:0007669"/>
    <property type="project" value="UniProtKB-UniPathway"/>
</dbReference>
<feature type="domain" description="ACT" evidence="16">
    <location>
        <begin position="376"/>
        <end position="435"/>
    </location>
</feature>
<dbReference type="Gene3D" id="3.30.2130.10">
    <property type="entry name" value="VC0802-like"/>
    <property type="match status" value="1"/>
</dbReference>
<keyword evidence="8 14" id="KW-0418">Kinase</keyword>
<evidence type="ECO:0000256" key="15">
    <source>
        <dbReference type="RuleBase" id="RU004249"/>
    </source>
</evidence>
<dbReference type="EMBL" id="FUWY01000002">
    <property type="protein sequence ID" value="SJZ51729.1"/>
    <property type="molecule type" value="Genomic_DNA"/>
</dbReference>
<keyword evidence="11" id="KW-0457">Lysine biosynthesis</keyword>
<dbReference type="NCBIfam" id="NF006540">
    <property type="entry name" value="PRK09034.1"/>
    <property type="match status" value="1"/>
</dbReference>
<dbReference type="GO" id="GO:0005829">
    <property type="term" value="C:cytosol"/>
    <property type="evidence" value="ECO:0007669"/>
    <property type="project" value="TreeGrafter"/>
</dbReference>
<dbReference type="GO" id="GO:0005524">
    <property type="term" value="F:ATP binding"/>
    <property type="evidence" value="ECO:0007669"/>
    <property type="project" value="UniProtKB-KW"/>
</dbReference>
<evidence type="ECO:0000256" key="10">
    <source>
        <dbReference type="ARBA" id="ARBA00022915"/>
    </source>
</evidence>
<evidence type="ECO:0000256" key="12">
    <source>
        <dbReference type="ARBA" id="ARBA00047872"/>
    </source>
</evidence>
<organism evidence="17 18">
    <name type="scientific">Anaerorhabdus furcosa</name>
    <dbReference type="NCBI Taxonomy" id="118967"/>
    <lineage>
        <taxon>Bacteria</taxon>
        <taxon>Bacillati</taxon>
        <taxon>Bacillota</taxon>
        <taxon>Erysipelotrichia</taxon>
        <taxon>Erysipelotrichales</taxon>
        <taxon>Erysipelotrichaceae</taxon>
        <taxon>Anaerorhabdus</taxon>
    </lineage>
</organism>
<evidence type="ECO:0000256" key="3">
    <source>
        <dbReference type="ARBA" id="ARBA00004986"/>
    </source>
</evidence>
<dbReference type="NCBIfam" id="TIGR00657">
    <property type="entry name" value="asp_kinases"/>
    <property type="match status" value="1"/>
</dbReference>
<dbReference type="PANTHER" id="PTHR21499:SF67">
    <property type="entry name" value="ASPARTOKINASE 3"/>
    <property type="match status" value="1"/>
</dbReference>
<evidence type="ECO:0000256" key="13">
    <source>
        <dbReference type="PIRSR" id="PIRSR000726-1"/>
    </source>
</evidence>
<dbReference type="OrthoDB" id="9799110at2"/>
<dbReference type="InterPro" id="IPR002912">
    <property type="entry name" value="ACT_dom"/>
</dbReference>
<reference evidence="18" key="1">
    <citation type="submission" date="2017-02" db="EMBL/GenBank/DDBJ databases">
        <authorList>
            <person name="Varghese N."/>
            <person name="Submissions S."/>
        </authorList>
    </citation>
    <scope>NUCLEOTIDE SEQUENCE [LARGE SCALE GENOMIC DNA]</scope>
    <source>
        <strain evidence="18">ATCC 25662</strain>
    </source>
</reference>
<dbReference type="RefSeq" id="WP_078711243.1">
    <property type="nucleotide sequence ID" value="NZ_FUWY01000002.1"/>
</dbReference>
<evidence type="ECO:0000256" key="4">
    <source>
        <dbReference type="ARBA" id="ARBA00005139"/>
    </source>
</evidence>
<keyword evidence="9 13" id="KW-0067">ATP-binding</keyword>
<feature type="binding site" evidence="13">
    <location>
        <position position="114"/>
    </location>
    <ligand>
        <name>substrate</name>
    </ligand>
</feature>
<dbReference type="Proteomes" id="UP000243297">
    <property type="component" value="Unassembled WGS sequence"/>
</dbReference>
<dbReference type="STRING" id="118967.SAMN02745191_0811"/>
<keyword evidence="18" id="KW-1185">Reference proteome</keyword>
<feature type="binding site" evidence="13">
    <location>
        <begin position="205"/>
        <end position="206"/>
    </location>
    <ligand>
        <name>ATP</name>
        <dbReference type="ChEBI" id="CHEBI:30616"/>
    </ligand>
</feature>
<dbReference type="SUPFAM" id="SSF55021">
    <property type="entry name" value="ACT-like"/>
    <property type="match status" value="2"/>
</dbReference>
<dbReference type="SUPFAM" id="SSF53633">
    <property type="entry name" value="Carbamate kinase-like"/>
    <property type="match status" value="1"/>
</dbReference>
<comment type="pathway">
    <text evidence="2 15">Amino-acid biosynthesis; L-lysine biosynthesis via DAP pathway; (S)-tetrahydrodipicolinate from L-aspartate: step 1/4.</text>
</comment>
<keyword evidence="7 13" id="KW-0547">Nucleotide-binding</keyword>
<dbReference type="InterPro" id="IPR054352">
    <property type="entry name" value="ACT_Aspartokinase"/>
</dbReference>
<evidence type="ECO:0000256" key="11">
    <source>
        <dbReference type="ARBA" id="ARBA00023154"/>
    </source>
</evidence>
<comment type="pathway">
    <text evidence="4 15">Amino-acid biosynthesis; L-threonine biosynthesis; L-threonine from L-aspartate: step 1/5.</text>
</comment>
<feature type="binding site" evidence="13">
    <location>
        <position position="49"/>
    </location>
    <ligand>
        <name>substrate</name>
    </ligand>
</feature>
<dbReference type="PROSITE" id="PS00324">
    <property type="entry name" value="ASPARTOKINASE"/>
    <property type="match status" value="1"/>
</dbReference>
<dbReference type="GO" id="GO:0009088">
    <property type="term" value="P:threonine biosynthetic process"/>
    <property type="evidence" value="ECO:0007669"/>
    <property type="project" value="UniProtKB-UniPathway"/>
</dbReference>
<evidence type="ECO:0000256" key="2">
    <source>
        <dbReference type="ARBA" id="ARBA00004766"/>
    </source>
</evidence>
<evidence type="ECO:0000256" key="14">
    <source>
        <dbReference type="RuleBase" id="RU003448"/>
    </source>
</evidence>
<dbReference type="Gene3D" id="3.40.1160.10">
    <property type="entry name" value="Acetylglutamate kinase-like"/>
    <property type="match status" value="1"/>
</dbReference>
<evidence type="ECO:0000256" key="6">
    <source>
        <dbReference type="ARBA" id="ARBA00022679"/>
    </source>
</evidence>
<dbReference type="InterPro" id="IPR036393">
    <property type="entry name" value="AceGlu_kinase-like_sf"/>
</dbReference>
<protein>
    <recommendedName>
        <fullName evidence="14">Aspartokinase</fullName>
        <ecNumber evidence="14">2.7.2.4</ecNumber>
    </recommendedName>
</protein>
<dbReference type="InterPro" id="IPR005260">
    <property type="entry name" value="Asp_kin_monofn"/>
</dbReference>
<evidence type="ECO:0000313" key="17">
    <source>
        <dbReference type="EMBL" id="SJZ51729.1"/>
    </source>
</evidence>
<dbReference type="InterPro" id="IPR001341">
    <property type="entry name" value="Asp_kinase"/>
</dbReference>
<evidence type="ECO:0000256" key="5">
    <source>
        <dbReference type="ARBA" id="ARBA00010122"/>
    </source>
</evidence>
<dbReference type="GO" id="GO:0019877">
    <property type="term" value="P:diaminopimelate biosynthetic process"/>
    <property type="evidence" value="ECO:0007669"/>
    <property type="project" value="UniProtKB-KW"/>
</dbReference>
<dbReference type="FunFam" id="3.30.2130.10:FF:000001">
    <property type="entry name" value="Bifunctional aspartokinase/homoserine dehydrogenase"/>
    <property type="match status" value="1"/>
</dbReference>
<dbReference type="GO" id="GO:0004072">
    <property type="term" value="F:aspartate kinase activity"/>
    <property type="evidence" value="ECO:0007669"/>
    <property type="project" value="UniProtKB-EC"/>
</dbReference>
<dbReference type="CDD" id="cd04916">
    <property type="entry name" value="ACT_AKiii-YclM-BS_2"/>
    <property type="match status" value="1"/>
</dbReference>
<dbReference type="AlphaFoldDB" id="A0A1T4LAF2"/>
<evidence type="ECO:0000256" key="7">
    <source>
        <dbReference type="ARBA" id="ARBA00022741"/>
    </source>
</evidence>
<keyword evidence="6 14" id="KW-0808">Transferase</keyword>
<dbReference type="Pfam" id="PF00696">
    <property type="entry name" value="AA_kinase"/>
    <property type="match status" value="1"/>
</dbReference>
<dbReference type="PIRSF" id="PIRSF000726">
    <property type="entry name" value="Asp_kin"/>
    <property type="match status" value="1"/>
</dbReference>
<dbReference type="PANTHER" id="PTHR21499">
    <property type="entry name" value="ASPARTATE KINASE"/>
    <property type="match status" value="1"/>
</dbReference>
<sequence>MIVSKFGGSSVASSEQFHKVKSIINQNPERKIVVTSASGKRYKGDNKITDLLYLIHAHLQYSVSFKDLFNSICNRFLKIQEELNLKTNILVDLEELELELTKRCPIDYLVSRGEYLTGILLSDFLGYKFVDAKDILLFNYDGTIDFEKTEMLVKEAVEQYGQIVVPGFYGAYPDGTIHVMKRGGSDITGSILARVINASVYENWTDVSGILMADPAIISHPKQIEKITYSELRELSYMGANVLHEDAIYPVKDLNIPILILNTNEPTFKGTMICETIPHDDSKNIITGIAGKKDFTVITLYRHNASNEVGLLRKALEVFEKYRINVEHVPSGIDNFSIVVSSKMIERVLYDVVSELKQVTESENIKVTNNLSLLAIVGRNMAKHIGVSGQLFKTLGEHEINIRMIAQGSDEINIIVGVENEDFEKAIRVLYDTFA</sequence>
<keyword evidence="10" id="KW-0220">Diaminopimelate biosynthesis</keyword>